<keyword evidence="4" id="KW-1185">Reference proteome</keyword>
<reference evidence="3" key="2">
    <citation type="submission" date="2021-05" db="UniProtKB">
        <authorList>
            <consortium name="EnsemblPlants"/>
        </authorList>
    </citation>
    <scope>IDENTIFICATION</scope>
    <source>
        <strain evidence="3">subsp. malaccensis</strain>
    </source>
</reference>
<dbReference type="Gene3D" id="1.20.5.4010">
    <property type="match status" value="1"/>
</dbReference>
<evidence type="ECO:0000313" key="4">
    <source>
        <dbReference type="Proteomes" id="UP000012960"/>
    </source>
</evidence>
<dbReference type="Proteomes" id="UP000012960">
    <property type="component" value="Unplaced"/>
</dbReference>
<protein>
    <submittedName>
        <fullName evidence="2">(wild Malaysian banana) hypothetical protein</fullName>
    </submittedName>
</protein>
<dbReference type="EMBL" id="HG996468">
    <property type="protein sequence ID" value="CAG1850997.1"/>
    <property type="molecule type" value="Genomic_DNA"/>
</dbReference>
<dbReference type="Gramene" id="Ma03_t22700.1">
    <property type="protein sequence ID" value="Ma03_p22700.1"/>
    <property type="gene ID" value="Ma03_g22700"/>
</dbReference>
<organism evidence="3 4">
    <name type="scientific">Musa acuminata subsp. malaccensis</name>
    <name type="common">Wild banana</name>
    <name type="synonym">Musa malaccensis</name>
    <dbReference type="NCBI Taxonomy" id="214687"/>
    <lineage>
        <taxon>Eukaryota</taxon>
        <taxon>Viridiplantae</taxon>
        <taxon>Streptophyta</taxon>
        <taxon>Embryophyta</taxon>
        <taxon>Tracheophyta</taxon>
        <taxon>Spermatophyta</taxon>
        <taxon>Magnoliopsida</taxon>
        <taxon>Liliopsida</taxon>
        <taxon>Zingiberales</taxon>
        <taxon>Musaceae</taxon>
        <taxon>Musa</taxon>
    </lineage>
</organism>
<dbReference type="InterPro" id="IPR032377">
    <property type="entry name" value="STAR_dimer"/>
</dbReference>
<evidence type="ECO:0000313" key="2">
    <source>
        <dbReference type="EMBL" id="CAG1850997.1"/>
    </source>
</evidence>
<reference evidence="2" key="1">
    <citation type="submission" date="2021-03" db="EMBL/GenBank/DDBJ databases">
        <authorList>
            <consortium name="Genoscope - CEA"/>
            <person name="William W."/>
        </authorList>
    </citation>
    <scope>NUCLEOTIDE SEQUENCE</scope>
    <source>
        <strain evidence="2">Doubled-haploid Pahang</strain>
    </source>
</reference>
<evidence type="ECO:0000313" key="3">
    <source>
        <dbReference type="EnsemblPlants" id="Ma03_p22700.1"/>
    </source>
</evidence>
<accession>A0A804IF51</accession>
<dbReference type="AlphaFoldDB" id="A0A804IF51"/>
<feature type="domain" description="STAR protein homodimerisation region" evidence="1">
    <location>
        <begin position="59"/>
        <end position="105"/>
    </location>
</feature>
<dbReference type="InParanoid" id="A0A804IF51"/>
<proteinExistence type="predicted"/>
<gene>
    <name evidence="2" type="ORF">GSMUA_195690.1</name>
</gene>
<dbReference type="Pfam" id="PF16544">
    <property type="entry name" value="STAR_dimer"/>
    <property type="match status" value="1"/>
</dbReference>
<evidence type="ECO:0000259" key="1">
    <source>
        <dbReference type="Pfam" id="PF16544"/>
    </source>
</evidence>
<name>A0A804IF51_MUSAM</name>
<sequence length="113" mass="13038">MRSLTQVFCESREDQQTQNPLPWIPICMCTDPTAVYFQYSPSGVHSSPSPHHSMSYFRRYLAGLLAERQKLGPFPQVFPFFCRLLNQEIVRASGLAPNQTFVEHERIEHVTPL</sequence>
<dbReference type="EnsemblPlants" id="Ma03_t22700.1">
    <property type="protein sequence ID" value="Ma03_p22700.1"/>
    <property type="gene ID" value="Ma03_g22700"/>
</dbReference>